<dbReference type="NCBIfam" id="TIGR01147">
    <property type="entry name" value="V_ATP_synt_G"/>
    <property type="match status" value="1"/>
</dbReference>
<evidence type="ECO:0000256" key="6">
    <source>
        <dbReference type="SAM" id="MobiDB-lite"/>
    </source>
</evidence>
<feature type="region of interest" description="Disordered" evidence="6">
    <location>
        <begin position="1"/>
        <end position="34"/>
    </location>
</feature>
<dbReference type="GO" id="GO:0016887">
    <property type="term" value="F:ATP hydrolysis activity"/>
    <property type="evidence" value="ECO:0007669"/>
    <property type="project" value="TreeGrafter"/>
</dbReference>
<proteinExistence type="inferred from homology"/>
<dbReference type="Proteomes" id="UP000694549">
    <property type="component" value="Unplaced"/>
</dbReference>
<feature type="compositionally biased region" description="Basic and acidic residues" evidence="6">
    <location>
        <begin position="1"/>
        <end position="11"/>
    </location>
</feature>
<dbReference type="PANTHER" id="PTHR12713">
    <property type="entry name" value="VACUOLAR ATP SYNTHASE SUBUNIT G"/>
    <property type="match status" value="1"/>
</dbReference>
<dbReference type="InterPro" id="IPR005124">
    <property type="entry name" value="V-ATPase_G"/>
</dbReference>
<evidence type="ECO:0000256" key="5">
    <source>
        <dbReference type="SAM" id="Coils"/>
    </source>
</evidence>
<protein>
    <submittedName>
        <fullName evidence="7">ATPase H+ transporting V1 subunit G1</fullName>
    </submittedName>
</protein>
<evidence type="ECO:0000313" key="8">
    <source>
        <dbReference type="Proteomes" id="UP000694549"/>
    </source>
</evidence>
<organism evidence="7 8">
    <name type="scientific">Anas zonorhyncha</name>
    <name type="common">Eastern spot-billed duck</name>
    <dbReference type="NCBI Taxonomy" id="75864"/>
    <lineage>
        <taxon>Eukaryota</taxon>
        <taxon>Metazoa</taxon>
        <taxon>Chordata</taxon>
        <taxon>Craniata</taxon>
        <taxon>Vertebrata</taxon>
        <taxon>Euteleostomi</taxon>
        <taxon>Archelosauria</taxon>
        <taxon>Archosauria</taxon>
        <taxon>Dinosauria</taxon>
        <taxon>Saurischia</taxon>
        <taxon>Theropoda</taxon>
        <taxon>Coelurosauria</taxon>
        <taxon>Aves</taxon>
        <taxon>Neognathae</taxon>
        <taxon>Galloanserae</taxon>
        <taxon>Anseriformes</taxon>
        <taxon>Anatidae</taxon>
        <taxon>Anatinae</taxon>
        <taxon>Anas</taxon>
    </lineage>
</organism>
<evidence type="ECO:0000256" key="4">
    <source>
        <dbReference type="ARBA" id="ARBA00023065"/>
    </source>
</evidence>
<dbReference type="GO" id="GO:0046961">
    <property type="term" value="F:proton-transporting ATPase activity, rotational mechanism"/>
    <property type="evidence" value="ECO:0007669"/>
    <property type="project" value="InterPro"/>
</dbReference>
<accession>A0A8B9UNG9</accession>
<comment type="similarity">
    <text evidence="1">Belongs to the V-ATPase G subunit family.</text>
</comment>
<dbReference type="Ensembl" id="ENSAZOT00000011360.1">
    <property type="protein sequence ID" value="ENSAZOP00000010627.1"/>
    <property type="gene ID" value="ENSAZOG00000006806.1"/>
</dbReference>
<dbReference type="FunFam" id="1.20.5.2950:FF:000001">
    <property type="entry name" value="V-type proton ATPase subunit G"/>
    <property type="match status" value="1"/>
</dbReference>
<evidence type="ECO:0000313" key="7">
    <source>
        <dbReference type="Ensembl" id="ENSAZOP00000010627.1"/>
    </source>
</evidence>
<dbReference type="PANTHER" id="PTHR12713:SF12">
    <property type="entry name" value="V-TYPE PROTON ATPASE SUBUNIT G 1"/>
    <property type="match status" value="1"/>
</dbReference>
<reference evidence="7" key="2">
    <citation type="submission" date="2025-09" db="UniProtKB">
        <authorList>
            <consortium name="Ensembl"/>
        </authorList>
    </citation>
    <scope>IDENTIFICATION</scope>
</reference>
<evidence type="ECO:0000256" key="1">
    <source>
        <dbReference type="ARBA" id="ARBA00010066"/>
    </source>
</evidence>
<dbReference type="GO" id="GO:0030672">
    <property type="term" value="C:synaptic vesicle membrane"/>
    <property type="evidence" value="ECO:0007669"/>
    <property type="project" value="TreeGrafter"/>
</dbReference>
<dbReference type="Pfam" id="PF03179">
    <property type="entry name" value="V-ATPase_G"/>
    <property type="match status" value="1"/>
</dbReference>
<reference evidence="7" key="1">
    <citation type="submission" date="2025-08" db="UniProtKB">
        <authorList>
            <consortium name="Ensembl"/>
        </authorList>
    </citation>
    <scope>IDENTIFICATION</scope>
</reference>
<dbReference type="GO" id="GO:0000221">
    <property type="term" value="C:vacuolar proton-transporting V-type ATPase, V1 domain"/>
    <property type="evidence" value="ECO:0007669"/>
    <property type="project" value="TreeGrafter"/>
</dbReference>
<dbReference type="Gene3D" id="1.20.5.2950">
    <property type="match status" value="1"/>
</dbReference>
<name>A0A8B9UNG9_9AVES</name>
<evidence type="ECO:0000256" key="3">
    <source>
        <dbReference type="ARBA" id="ARBA00022781"/>
    </source>
</evidence>
<dbReference type="AlphaFoldDB" id="A0A8B9UNG9"/>
<keyword evidence="3" id="KW-0375">Hydrogen ion transport</keyword>
<sequence length="205" mass="22915">RSTQRRGDALRRRCRRSSSSNGSRRRSAVWGSQSQGIQQLLQAEKRAAEKVAEARKRKNRRLKQAKEEAQAEIEQYRLQREKEFKAKEAAALGSHGSCTTEVEKETQEKMSVIQQNFQKNREVVLSQLLSLGLLVLIARGVDAKISAPTSFLLNEVCGVCAAGSLRGQGGEETKPDLMSVCKRAQRFACPGWGCEPGLSERQRRD</sequence>
<evidence type="ECO:0000256" key="2">
    <source>
        <dbReference type="ARBA" id="ARBA00022448"/>
    </source>
</evidence>
<keyword evidence="2" id="KW-0813">Transport</keyword>
<keyword evidence="5" id="KW-0175">Coiled coil</keyword>
<keyword evidence="4" id="KW-0406">Ion transport</keyword>
<dbReference type="GO" id="GO:0097401">
    <property type="term" value="P:synaptic vesicle lumen acidification"/>
    <property type="evidence" value="ECO:0007669"/>
    <property type="project" value="TreeGrafter"/>
</dbReference>
<keyword evidence="8" id="KW-1185">Reference proteome</keyword>
<feature type="coiled-coil region" evidence="5">
    <location>
        <begin position="37"/>
        <end position="86"/>
    </location>
</feature>